<evidence type="ECO:0000313" key="5">
    <source>
        <dbReference type="Proteomes" id="UP000469194"/>
    </source>
</evidence>
<dbReference type="NCBIfam" id="TIGR04226">
    <property type="entry name" value="RrgB_K2N_iso_D2"/>
    <property type="match status" value="1"/>
</dbReference>
<dbReference type="EMBL" id="WHZW01000014">
    <property type="protein sequence ID" value="NEG89855.1"/>
    <property type="molecule type" value="Genomic_DNA"/>
</dbReference>
<dbReference type="Gene3D" id="2.60.40.740">
    <property type="match status" value="1"/>
</dbReference>
<sequence length="545" mass="56187">MMNIRTDANPALAGRIARCLAAAACLTAMLASGAANPPAAMAADGNLTISSGDSTSLSGHTFDAYLLATYTDVELKDAATVQSVSANPASGSASTWISTALKAANVNVDASAGQNPASQMLRQGTGSQASRVIAATLEANKADHKPTKANQTANGSTLSLTMEEGFYLITDSAGLPIIASTTIKGASSMASGSALGSVFMKSKVAQPDKEIKNAEGVWKESAAATNGETREFRVRFTVPNALAADTLTVDDVMEGMGYVTGTFKAVISAGKNAGKDVTALFGTPGPSPSGEGYRVVSSELLIDNYQNQQVELSYSAKIVDADKANAATNTVTVTVEWRPGTIPPGVEPPDPGEDTVIVPTYDIDLRKISAASTGQHQIPVAGAKFTIKNETLGVWLNWDEKTRQWSYVDSAGKAQERATDDKGMISYDSLGAGTYLIVETVVPKGYFGFVKPSFRVTIDDDGVTTIAGAEHAGLTAGVTKADGTAGTPVAVVKNVDNMTQLPMTGGTTMGLMGAGGLGVLLCSLASGLMACRTRRNSIGPASWGS</sequence>
<dbReference type="InterPro" id="IPR026466">
    <property type="entry name" value="Fim_isopep_form_D2_dom"/>
</dbReference>
<keyword evidence="5" id="KW-1185">Reference proteome</keyword>
<comment type="caution">
    <text evidence="4">The sequence shown here is derived from an EMBL/GenBank/DDBJ whole genome shotgun (WGS) entry which is preliminary data.</text>
</comment>
<evidence type="ECO:0000313" key="4">
    <source>
        <dbReference type="EMBL" id="NEG89855.1"/>
    </source>
</evidence>
<reference evidence="4 5" key="1">
    <citation type="submission" date="2019-10" db="EMBL/GenBank/DDBJ databases">
        <title>Bifidobacterium from non-human primates.</title>
        <authorList>
            <person name="Modesto M."/>
        </authorList>
    </citation>
    <scope>NUCLEOTIDE SEQUENCE [LARGE SCALE GENOMIC DNA]</scope>
    <source>
        <strain evidence="4 5">TRE17</strain>
    </source>
</reference>
<dbReference type="AlphaFoldDB" id="A0A6N9Z6V3"/>
<evidence type="ECO:0000256" key="1">
    <source>
        <dbReference type="SAM" id="Phobius"/>
    </source>
</evidence>
<feature type="domain" description="SpaA-like prealbumin fold" evidence="3">
    <location>
        <begin position="375"/>
        <end position="466"/>
    </location>
</feature>
<accession>A0A6N9Z6V3</accession>
<keyword evidence="1" id="KW-0812">Transmembrane</keyword>
<dbReference type="Gene3D" id="2.60.40.10">
    <property type="entry name" value="Immunoglobulins"/>
    <property type="match status" value="1"/>
</dbReference>
<keyword evidence="1" id="KW-1133">Transmembrane helix</keyword>
<evidence type="ECO:0000259" key="3">
    <source>
        <dbReference type="Pfam" id="PF17802"/>
    </source>
</evidence>
<protein>
    <submittedName>
        <fullName evidence="4">Isopeptide-forming domain-containing fimbrial protein</fullName>
    </submittedName>
</protein>
<feature type="transmembrane region" description="Helical" evidence="1">
    <location>
        <begin position="509"/>
        <end position="531"/>
    </location>
</feature>
<feature type="signal peptide" evidence="2">
    <location>
        <begin position="1"/>
        <end position="34"/>
    </location>
</feature>
<organism evidence="4 5">
    <name type="scientific">Bifidobacterium aerophilum</name>
    <dbReference type="NCBI Taxonomy" id="1798155"/>
    <lineage>
        <taxon>Bacteria</taxon>
        <taxon>Bacillati</taxon>
        <taxon>Actinomycetota</taxon>
        <taxon>Actinomycetes</taxon>
        <taxon>Bifidobacteriales</taxon>
        <taxon>Bifidobacteriaceae</taxon>
        <taxon>Bifidobacterium</taxon>
    </lineage>
</organism>
<dbReference type="Proteomes" id="UP000469194">
    <property type="component" value="Unassembled WGS sequence"/>
</dbReference>
<name>A0A6N9Z6V3_9BIFI</name>
<gene>
    <name evidence="4" type="ORF">GFD25_07645</name>
</gene>
<dbReference type="GO" id="GO:0005975">
    <property type="term" value="P:carbohydrate metabolic process"/>
    <property type="evidence" value="ECO:0007669"/>
    <property type="project" value="UniProtKB-ARBA"/>
</dbReference>
<keyword evidence="2" id="KW-0732">Signal</keyword>
<keyword evidence="1" id="KW-0472">Membrane</keyword>
<dbReference type="Pfam" id="PF17802">
    <property type="entry name" value="SpaA"/>
    <property type="match status" value="1"/>
</dbReference>
<feature type="chain" id="PRO_5039300893" evidence="2">
    <location>
        <begin position="35"/>
        <end position="545"/>
    </location>
</feature>
<dbReference type="InterPro" id="IPR041033">
    <property type="entry name" value="SpaA_PFL_dom_1"/>
</dbReference>
<proteinExistence type="predicted"/>
<dbReference type="InterPro" id="IPR013783">
    <property type="entry name" value="Ig-like_fold"/>
</dbReference>
<evidence type="ECO:0000256" key="2">
    <source>
        <dbReference type="SAM" id="SignalP"/>
    </source>
</evidence>